<proteinExistence type="predicted"/>
<evidence type="ECO:0000313" key="1">
    <source>
        <dbReference type="Proteomes" id="UP000038045"/>
    </source>
</evidence>
<protein>
    <submittedName>
        <fullName evidence="2">C2H2-type domain-containing protein</fullName>
    </submittedName>
</protein>
<dbReference type="WBParaSite" id="PTRK_0001052800.1">
    <property type="protein sequence ID" value="PTRK_0001052800.1"/>
    <property type="gene ID" value="PTRK_0001052800"/>
</dbReference>
<organism evidence="1 2">
    <name type="scientific">Parastrongyloides trichosuri</name>
    <name type="common">Possum-specific nematode worm</name>
    <dbReference type="NCBI Taxonomy" id="131310"/>
    <lineage>
        <taxon>Eukaryota</taxon>
        <taxon>Metazoa</taxon>
        <taxon>Ecdysozoa</taxon>
        <taxon>Nematoda</taxon>
        <taxon>Chromadorea</taxon>
        <taxon>Rhabditida</taxon>
        <taxon>Tylenchina</taxon>
        <taxon>Panagrolaimomorpha</taxon>
        <taxon>Strongyloidoidea</taxon>
        <taxon>Strongyloididae</taxon>
        <taxon>Parastrongyloides</taxon>
    </lineage>
</organism>
<accession>A0A0N4ZPR9</accession>
<evidence type="ECO:0000313" key="2">
    <source>
        <dbReference type="WBParaSite" id="PTRK_0001052800.1"/>
    </source>
</evidence>
<sequence>MKSIICPFCDINLKTYANVKHHIQDHIHNHGNYGTFEFRCKQYNGKSTECPHPPFNCVRAYLSHLIFKHRIEK</sequence>
<keyword evidence="1" id="KW-1185">Reference proteome</keyword>
<name>A0A0N4ZPR9_PARTI</name>
<reference evidence="2" key="1">
    <citation type="submission" date="2017-02" db="UniProtKB">
        <authorList>
            <consortium name="WormBaseParasite"/>
        </authorList>
    </citation>
    <scope>IDENTIFICATION</scope>
</reference>
<dbReference type="Proteomes" id="UP000038045">
    <property type="component" value="Unplaced"/>
</dbReference>
<dbReference type="AlphaFoldDB" id="A0A0N4ZPR9"/>